<dbReference type="InterPro" id="IPR019600">
    <property type="entry name" value="Hemin_uptake_protein_HemP"/>
</dbReference>
<reference evidence="2 3" key="1">
    <citation type="submission" date="2014-03" db="EMBL/GenBank/DDBJ databases">
        <title>Complete genome sequence of Pseudomonas stutzeri 19SMN4.</title>
        <authorList>
            <person name="Brunet-Galmes I."/>
            <person name="Nogales B."/>
            <person name="Busquets A."/>
            <person name="Pena A."/>
            <person name="Gomila M."/>
            <person name="Garcia-Valdes E."/>
            <person name="Lalucat J."/>
            <person name="Bennasar A."/>
            <person name="Bosch R."/>
        </authorList>
    </citation>
    <scope>NUCLEOTIDE SEQUENCE [LARGE SCALE GENOMIC DNA]</scope>
    <source>
        <strain evidence="2 3">19SMN4</strain>
    </source>
</reference>
<dbReference type="PATRIC" id="fig|316.97.peg.1901"/>
<proteinExistence type="predicted"/>
<dbReference type="AlphaFoldDB" id="A0A023WSB6"/>
<sequence>MTVIRAPQHPFAEPVGKHIGDSNGSAGPRRRAASEYLLQGARELVILHDGCEYILRVTRQNKLILTK</sequence>
<feature type="region of interest" description="Disordered" evidence="1">
    <location>
        <begin position="1"/>
        <end position="30"/>
    </location>
</feature>
<accession>A0A023WSB6</accession>
<organism evidence="2 3">
    <name type="scientific">Stutzerimonas stutzeri</name>
    <name type="common">Pseudomonas stutzeri</name>
    <dbReference type="NCBI Taxonomy" id="316"/>
    <lineage>
        <taxon>Bacteria</taxon>
        <taxon>Pseudomonadati</taxon>
        <taxon>Pseudomonadota</taxon>
        <taxon>Gammaproteobacteria</taxon>
        <taxon>Pseudomonadales</taxon>
        <taxon>Pseudomonadaceae</taxon>
        <taxon>Stutzerimonas</taxon>
    </lineage>
</organism>
<dbReference type="EMBL" id="CP007509">
    <property type="protein sequence ID" value="AHY42709.1"/>
    <property type="molecule type" value="Genomic_DNA"/>
</dbReference>
<protein>
    <submittedName>
        <fullName evidence="2">Hemin transporter HemP</fullName>
    </submittedName>
</protein>
<name>A0A023WSB6_STUST</name>
<dbReference type="Proteomes" id="UP000025238">
    <property type="component" value="Chromosome"/>
</dbReference>
<evidence type="ECO:0000313" key="2">
    <source>
        <dbReference type="EMBL" id="AHY42709.1"/>
    </source>
</evidence>
<dbReference type="Pfam" id="PF10636">
    <property type="entry name" value="hemP"/>
    <property type="match status" value="1"/>
</dbReference>
<evidence type="ECO:0000313" key="3">
    <source>
        <dbReference type="Proteomes" id="UP000025238"/>
    </source>
</evidence>
<gene>
    <name evidence="2" type="ORF">UIB01_09500</name>
</gene>
<evidence type="ECO:0000256" key="1">
    <source>
        <dbReference type="SAM" id="MobiDB-lite"/>
    </source>
</evidence>
<dbReference type="Gene3D" id="2.10.70.10">
    <property type="entry name" value="Complement Module, domain 1"/>
    <property type="match status" value="1"/>
</dbReference>
<dbReference type="KEGG" id="pstu:UIB01_09500"/>